<dbReference type="GO" id="GO:0005634">
    <property type="term" value="C:nucleus"/>
    <property type="evidence" value="ECO:0007669"/>
    <property type="project" value="TreeGrafter"/>
</dbReference>
<feature type="region of interest" description="Disordered" evidence="8">
    <location>
        <begin position="671"/>
        <end position="694"/>
    </location>
</feature>
<feature type="domain" description="BZIP" evidence="10">
    <location>
        <begin position="799"/>
        <end position="862"/>
    </location>
</feature>
<dbReference type="InterPro" id="IPR004826">
    <property type="entry name" value="bZIP_Maf"/>
</dbReference>
<accession>H2YIE5</accession>
<dbReference type="CDD" id="cd14698">
    <property type="entry name" value="bZIP_CNC"/>
    <property type="match status" value="1"/>
</dbReference>
<evidence type="ECO:0000256" key="6">
    <source>
        <dbReference type="ARBA" id="ARBA00023242"/>
    </source>
</evidence>
<dbReference type="Proteomes" id="UP000007875">
    <property type="component" value="Unassembled WGS sequence"/>
</dbReference>
<dbReference type="SMART" id="SM00338">
    <property type="entry name" value="BRLZ"/>
    <property type="match status" value="1"/>
</dbReference>
<feature type="chain" id="PRO_5003578649" description="BZIP domain-containing protein" evidence="9">
    <location>
        <begin position="29"/>
        <end position="920"/>
    </location>
</feature>
<organism evidence="11 12">
    <name type="scientific">Ciona savignyi</name>
    <name type="common">Pacific transparent sea squirt</name>
    <dbReference type="NCBI Taxonomy" id="51511"/>
    <lineage>
        <taxon>Eukaryota</taxon>
        <taxon>Metazoa</taxon>
        <taxon>Chordata</taxon>
        <taxon>Tunicata</taxon>
        <taxon>Ascidiacea</taxon>
        <taxon>Phlebobranchia</taxon>
        <taxon>Cionidae</taxon>
        <taxon>Ciona</taxon>
    </lineage>
</organism>
<feature type="compositionally biased region" description="Low complexity" evidence="8">
    <location>
        <begin position="675"/>
        <end position="690"/>
    </location>
</feature>
<evidence type="ECO:0000313" key="11">
    <source>
        <dbReference type="Ensembl" id="ENSCSAVP00000005094.1"/>
    </source>
</evidence>
<dbReference type="OMA" id="HNHTYDG"/>
<keyword evidence="3" id="KW-0238">DNA-binding</keyword>
<keyword evidence="6" id="KW-0539">Nucleus</keyword>
<feature type="signal peptide" evidence="9">
    <location>
        <begin position="1"/>
        <end position="28"/>
    </location>
</feature>
<dbReference type="InParanoid" id="H2YIE5"/>
<evidence type="ECO:0000256" key="7">
    <source>
        <dbReference type="SAM" id="Coils"/>
    </source>
</evidence>
<dbReference type="STRING" id="51511.ENSCSAVP00000005094"/>
<dbReference type="PROSITE" id="PS50217">
    <property type="entry name" value="BZIP"/>
    <property type="match status" value="1"/>
</dbReference>
<reference evidence="12" key="1">
    <citation type="submission" date="2003-08" db="EMBL/GenBank/DDBJ databases">
        <authorList>
            <person name="Birren B."/>
            <person name="Nusbaum C."/>
            <person name="Abebe A."/>
            <person name="Abouelleil A."/>
            <person name="Adekoya E."/>
            <person name="Ait-zahra M."/>
            <person name="Allen N."/>
            <person name="Allen T."/>
            <person name="An P."/>
            <person name="Anderson M."/>
            <person name="Anderson S."/>
            <person name="Arachchi H."/>
            <person name="Armbruster J."/>
            <person name="Bachantsang P."/>
            <person name="Baldwin J."/>
            <person name="Barry A."/>
            <person name="Bayul T."/>
            <person name="Blitshsteyn B."/>
            <person name="Bloom T."/>
            <person name="Blye J."/>
            <person name="Boguslavskiy L."/>
            <person name="Borowsky M."/>
            <person name="Boukhgalter B."/>
            <person name="Brunache A."/>
            <person name="Butler J."/>
            <person name="Calixte N."/>
            <person name="Calvo S."/>
            <person name="Camarata J."/>
            <person name="Campo K."/>
            <person name="Chang J."/>
            <person name="Cheshatsang Y."/>
            <person name="Citroen M."/>
            <person name="Collymore A."/>
            <person name="Considine T."/>
            <person name="Cook A."/>
            <person name="Cooke P."/>
            <person name="Corum B."/>
            <person name="Cuomo C."/>
            <person name="David R."/>
            <person name="Dawoe T."/>
            <person name="Degray S."/>
            <person name="Dodge S."/>
            <person name="Dooley K."/>
            <person name="Dorje P."/>
            <person name="Dorjee K."/>
            <person name="Dorris L."/>
            <person name="Duffey N."/>
            <person name="Dupes A."/>
            <person name="Elkins T."/>
            <person name="Engels R."/>
            <person name="Erickson J."/>
            <person name="Farina A."/>
            <person name="Faro S."/>
            <person name="Ferreira P."/>
            <person name="Fischer H."/>
            <person name="Fitzgerald M."/>
            <person name="Foley K."/>
            <person name="Gage D."/>
            <person name="Galagan J."/>
            <person name="Gearin G."/>
            <person name="Gnerre S."/>
            <person name="Gnirke A."/>
            <person name="Goyette A."/>
            <person name="Graham J."/>
            <person name="Grandbois E."/>
            <person name="Gyaltsen K."/>
            <person name="Hafez N."/>
            <person name="Hagopian D."/>
            <person name="Hagos B."/>
            <person name="Hall J."/>
            <person name="Hatcher B."/>
            <person name="Heller A."/>
            <person name="Higgins H."/>
            <person name="Honan T."/>
            <person name="Horn A."/>
            <person name="Houde N."/>
            <person name="Hughes L."/>
            <person name="Hulme W."/>
            <person name="Husby E."/>
            <person name="Iliev I."/>
            <person name="Jaffe D."/>
            <person name="Jones C."/>
            <person name="Kamal M."/>
            <person name="Kamat A."/>
            <person name="Kamvysselis M."/>
            <person name="Karlsson E."/>
            <person name="Kells C."/>
            <person name="Kieu A."/>
            <person name="Kisner P."/>
            <person name="Kodira C."/>
            <person name="Kulbokas E."/>
            <person name="Labutti K."/>
            <person name="Lama D."/>
            <person name="Landers T."/>
            <person name="Leger J."/>
            <person name="Levine S."/>
            <person name="Lewis D."/>
            <person name="Lewis T."/>
            <person name="Lindblad-toh K."/>
            <person name="Liu X."/>
            <person name="Lokyitsang T."/>
            <person name="Lokyitsang Y."/>
            <person name="Lucien O."/>
            <person name="Lui A."/>
            <person name="Ma L.J."/>
            <person name="Mabbitt R."/>
            <person name="Macdonald J."/>
            <person name="Maclean C."/>
            <person name="Major J."/>
            <person name="Manning J."/>
            <person name="Marabella R."/>
            <person name="Maru K."/>
            <person name="Matthews C."/>
            <person name="Mauceli E."/>
            <person name="Mccarthy M."/>
            <person name="Mcdonough S."/>
            <person name="Mcghee T."/>
            <person name="Meldrim J."/>
            <person name="Meneus L."/>
            <person name="Mesirov J."/>
            <person name="Mihalev A."/>
            <person name="Mihova T."/>
            <person name="Mikkelsen T."/>
            <person name="Mlenga V."/>
            <person name="Moru K."/>
            <person name="Mozes J."/>
            <person name="Mulrain L."/>
            <person name="Munson G."/>
            <person name="Naylor J."/>
            <person name="Newes C."/>
            <person name="Nguyen C."/>
            <person name="Nguyen N."/>
            <person name="Nguyen T."/>
            <person name="Nicol R."/>
            <person name="Nielsen C."/>
            <person name="Nizzari M."/>
            <person name="Norbu C."/>
            <person name="Norbu N."/>
            <person name="O'donnell P."/>
            <person name="Okoawo O."/>
            <person name="O'leary S."/>
            <person name="Omotosho B."/>
            <person name="O'neill K."/>
            <person name="Osman S."/>
            <person name="Parker S."/>
            <person name="Perrin D."/>
            <person name="Phunkhang P."/>
            <person name="Piqani B."/>
            <person name="Purcell S."/>
            <person name="Rachupka T."/>
            <person name="Ramasamy U."/>
            <person name="Rameau R."/>
            <person name="Ray V."/>
            <person name="Raymond C."/>
            <person name="Retta R."/>
            <person name="Richardson S."/>
            <person name="Rise C."/>
            <person name="Rodriguez J."/>
            <person name="Rogers J."/>
            <person name="Rogov P."/>
            <person name="Rutman M."/>
            <person name="Schupbach R."/>
            <person name="Seaman C."/>
            <person name="Settipalli S."/>
            <person name="Sharpe T."/>
            <person name="Sheridan J."/>
            <person name="Sherpa N."/>
            <person name="Shi J."/>
            <person name="Smirnov S."/>
            <person name="Smith C."/>
            <person name="Sougnez C."/>
            <person name="Spencer B."/>
            <person name="Stalker J."/>
            <person name="Stange-thomann N."/>
            <person name="Stavropoulos S."/>
            <person name="Stetson K."/>
            <person name="Stone C."/>
            <person name="Stone S."/>
            <person name="Stubbs M."/>
            <person name="Talamas J."/>
            <person name="Tchuinga P."/>
            <person name="Tenzing P."/>
            <person name="Tesfaye S."/>
            <person name="Theodore J."/>
            <person name="Thoulutsang Y."/>
            <person name="Topham K."/>
            <person name="Towey S."/>
            <person name="Tsamla T."/>
            <person name="Tsomo N."/>
            <person name="Vallee D."/>
            <person name="Vassiliev H."/>
            <person name="Venkataraman V."/>
            <person name="Vinson J."/>
            <person name="Vo A."/>
            <person name="Wade C."/>
            <person name="Wang S."/>
            <person name="Wangchuk T."/>
            <person name="Wangdi T."/>
            <person name="Whittaker C."/>
            <person name="Wilkinson J."/>
            <person name="Wu Y."/>
            <person name="Wyman D."/>
            <person name="Yadav S."/>
            <person name="Yang S."/>
            <person name="Yang X."/>
            <person name="Yeager S."/>
            <person name="Yee E."/>
            <person name="Young G."/>
            <person name="Zainoun J."/>
            <person name="Zembeck L."/>
            <person name="Zimmer A."/>
            <person name="Zody M."/>
            <person name="Lander E."/>
        </authorList>
    </citation>
    <scope>NUCLEOTIDE SEQUENCE [LARGE SCALE GENOMIC DNA]</scope>
</reference>
<evidence type="ECO:0000259" key="10">
    <source>
        <dbReference type="PROSITE" id="PS50217"/>
    </source>
</evidence>
<name>H2YIE5_CIOSA</name>
<dbReference type="eggNOG" id="KOG3863">
    <property type="taxonomic scope" value="Eukaryota"/>
</dbReference>
<proteinExistence type="inferred from homology"/>
<keyword evidence="7" id="KW-0175">Coiled coil</keyword>
<dbReference type="GO" id="GO:0000981">
    <property type="term" value="F:DNA-binding transcription factor activity, RNA polymerase II-specific"/>
    <property type="evidence" value="ECO:0007669"/>
    <property type="project" value="TreeGrafter"/>
</dbReference>
<dbReference type="InterPro" id="IPR004827">
    <property type="entry name" value="bZIP"/>
</dbReference>
<dbReference type="SUPFAM" id="SSF47454">
    <property type="entry name" value="A DNA-binding domain in eukaryotic transcription factors"/>
    <property type="match status" value="1"/>
</dbReference>
<dbReference type="AlphaFoldDB" id="H2YIE5"/>
<dbReference type="Pfam" id="PF03131">
    <property type="entry name" value="bZIP_Maf"/>
    <property type="match status" value="1"/>
</dbReference>
<keyword evidence="5" id="KW-0804">Transcription</keyword>
<keyword evidence="2" id="KW-0805">Transcription regulation</keyword>
<feature type="coiled-coil region" evidence="7">
    <location>
        <begin position="824"/>
        <end position="865"/>
    </location>
</feature>
<dbReference type="HOGENOM" id="CLU_014416_0_0_1"/>
<evidence type="ECO:0000256" key="8">
    <source>
        <dbReference type="SAM" id="MobiDB-lite"/>
    </source>
</evidence>
<evidence type="ECO:0000256" key="5">
    <source>
        <dbReference type="ARBA" id="ARBA00023163"/>
    </source>
</evidence>
<protein>
    <recommendedName>
        <fullName evidence="10">BZIP domain-containing protein</fullName>
    </recommendedName>
</protein>
<feature type="region of interest" description="Disordered" evidence="8">
    <location>
        <begin position="729"/>
        <end position="765"/>
    </location>
</feature>
<evidence type="ECO:0000313" key="12">
    <source>
        <dbReference type="Proteomes" id="UP000007875"/>
    </source>
</evidence>
<sequence length="920" mass="102565">MQMLRIMEKKRAALGILDLALCLAVMQMSNLDIRSNVDFEESGITGPIAGITPFNPFPQPYSAYQAKVADDYEAMNTYRNYNAREARVPSWINFNQNGPGSITTMMLRVGRDRNQTENIPSNSHLRGHNFSSSSFESTINSGNHTVPSFDLFNVTSSQTEQDLVELSSLLLSPTNNFDNYNDVRWRGYLNDQRNGPEIPENGINIPENPAANTVGANTGIEGLTRVRTTSVFSEESGIGLESPASAAHHTEASSSSATYIAGEPSDDATITTSATLSPQYESSDSLYFHCDTDSELDCDYLEDSDIMQLMYQQDVDLGFSWPASDHLKSLKQLDDISTIKQQNESTGEFFVDGETGEHIPLSKVQNNTQPKKVIIDIQKTPQVSQPDKSAQPSNYFSIDEYLEFLDNTIDDLQPQVVEQMAPNQDNVIGGLVDLVENGGNTVTVDETPEDIWQDIANLSELTGIDLNGSRQTDPVHTLINSNVSLTNASVELNQLQPNINQPFQPQVLDNVNNNYNKTLNYEPEQPFVTRPCNVYETPAYNQFGPYGEPAYGSPPYNPMNGEDGTPMDTVLSPGMPTPTFNNFQAPMETGDSRSYGGSSPMMGFPAEPGQMIFDGATNMNEMLNDIININSTNQVYGNKMVRDFMNINQAPYIPPPLNSSPPPLVTFLDDSNPLVGSSSNESCDSDSGVSMEQSPQSFYMGNQRMGRHSIEPEPVLLDQSFQRNKMKSINHNHTYDGTVGKPKTTKKKEKPSNSRESRDEKKARELNIPFTLDEIVMSPVEEYNEMLVRTPLTAAQQALIKDIRRRGKNKVAAQNCRKRKIDTISTMEEDVDILRVRKTDLELEQDDLELTKEELKTRYNVLYQQIFRSLRDDAGRPYDPSRYALEQVQGAVLLVPSNMSSHGGVDGDFDFSKVKMEKRE</sequence>
<reference evidence="11" key="3">
    <citation type="submission" date="2025-09" db="UniProtKB">
        <authorList>
            <consortium name="Ensembl"/>
        </authorList>
    </citation>
    <scope>IDENTIFICATION</scope>
</reference>
<dbReference type="InterPro" id="IPR008917">
    <property type="entry name" value="TF_DNA-bd_sf"/>
</dbReference>
<comment type="similarity">
    <text evidence="1">Belongs to the bZIP family. CNC subfamily.</text>
</comment>
<evidence type="ECO:0000256" key="3">
    <source>
        <dbReference type="ARBA" id="ARBA00023125"/>
    </source>
</evidence>
<feature type="compositionally biased region" description="Basic and acidic residues" evidence="8">
    <location>
        <begin position="750"/>
        <end position="765"/>
    </location>
</feature>
<evidence type="ECO:0000256" key="4">
    <source>
        <dbReference type="ARBA" id="ARBA00023159"/>
    </source>
</evidence>
<reference evidence="11" key="2">
    <citation type="submission" date="2025-08" db="UniProtKB">
        <authorList>
            <consortium name="Ensembl"/>
        </authorList>
    </citation>
    <scope>IDENTIFICATION</scope>
</reference>
<keyword evidence="12" id="KW-1185">Reference proteome</keyword>
<dbReference type="Ensembl" id="ENSCSAVT00000005165.1">
    <property type="protein sequence ID" value="ENSCSAVP00000005094.1"/>
    <property type="gene ID" value="ENSCSAVG00000003043.1"/>
</dbReference>
<dbReference type="GeneTree" id="ENSGT00950000182892"/>
<evidence type="ECO:0000256" key="2">
    <source>
        <dbReference type="ARBA" id="ARBA00023015"/>
    </source>
</evidence>
<feature type="compositionally biased region" description="Low complexity" evidence="8">
    <location>
        <begin position="241"/>
        <end position="258"/>
    </location>
</feature>
<evidence type="ECO:0000256" key="9">
    <source>
        <dbReference type="SAM" id="SignalP"/>
    </source>
</evidence>
<dbReference type="InterPro" id="IPR047167">
    <property type="entry name" value="NFE2-like"/>
</dbReference>
<dbReference type="GO" id="GO:0000978">
    <property type="term" value="F:RNA polymerase II cis-regulatory region sequence-specific DNA binding"/>
    <property type="evidence" value="ECO:0007669"/>
    <property type="project" value="InterPro"/>
</dbReference>
<evidence type="ECO:0000256" key="1">
    <source>
        <dbReference type="ARBA" id="ARBA00008157"/>
    </source>
</evidence>
<dbReference type="PANTHER" id="PTHR24411:SF55">
    <property type="entry name" value="SEGMENTATION PROTEIN CAP'N'COLLAR"/>
    <property type="match status" value="1"/>
</dbReference>
<keyword evidence="4" id="KW-0010">Activator</keyword>
<dbReference type="PROSITE" id="PS00036">
    <property type="entry name" value="BZIP_BASIC"/>
    <property type="match status" value="1"/>
</dbReference>
<feature type="region of interest" description="Disordered" evidence="8">
    <location>
        <begin position="235"/>
        <end position="265"/>
    </location>
</feature>
<dbReference type="PANTHER" id="PTHR24411">
    <property type="entry name" value="NUCLEAR FACTOR ERYTHROID 2-RELATED FACTOR"/>
    <property type="match status" value="1"/>
</dbReference>
<dbReference type="Gene3D" id="1.10.880.10">
    <property type="entry name" value="Transcription factor, Skn-1-like, DNA-binding domain"/>
    <property type="match status" value="1"/>
</dbReference>
<keyword evidence="9" id="KW-0732">Signal</keyword>